<organism evidence="5 6">
    <name type="scientific">Phycicoccus sonneratiae</name>
    <dbReference type="NCBI Taxonomy" id="2807628"/>
    <lineage>
        <taxon>Bacteria</taxon>
        <taxon>Bacillati</taxon>
        <taxon>Actinomycetota</taxon>
        <taxon>Actinomycetes</taxon>
        <taxon>Micrococcales</taxon>
        <taxon>Intrasporangiaceae</taxon>
        <taxon>Phycicoccus</taxon>
    </lineage>
</organism>
<reference evidence="5" key="1">
    <citation type="submission" date="2021-02" db="EMBL/GenBank/DDBJ databases">
        <title>Phycicoccus sp. MQZ13P-5T, whole genome shotgun sequence.</title>
        <authorList>
            <person name="Tuo L."/>
        </authorList>
    </citation>
    <scope>NUCLEOTIDE SEQUENCE</scope>
    <source>
        <strain evidence="5">MQZ13P-5</strain>
    </source>
</reference>
<dbReference type="Pfam" id="PF10604">
    <property type="entry name" value="Polyketide_cyc2"/>
    <property type="match status" value="1"/>
</dbReference>
<dbReference type="PANTHER" id="PTHR44196:SF1">
    <property type="entry name" value="DEHYDROGENASE_REDUCTASE SDR FAMILY MEMBER 7B"/>
    <property type="match status" value="1"/>
</dbReference>
<dbReference type="SUPFAM" id="SSF55961">
    <property type="entry name" value="Bet v1-like"/>
    <property type="match status" value="1"/>
</dbReference>
<evidence type="ECO:0000256" key="3">
    <source>
        <dbReference type="SAM" id="MobiDB-lite"/>
    </source>
</evidence>
<protein>
    <submittedName>
        <fullName evidence="5">SDR family NAD(P)-dependent oxidoreductase</fullName>
    </submittedName>
</protein>
<accession>A0ABS2CNW6</accession>
<dbReference type="Pfam" id="PF00106">
    <property type="entry name" value="adh_short"/>
    <property type="match status" value="1"/>
</dbReference>
<dbReference type="InterPro" id="IPR023393">
    <property type="entry name" value="START-like_dom_sf"/>
</dbReference>
<evidence type="ECO:0000256" key="2">
    <source>
        <dbReference type="ARBA" id="ARBA00023002"/>
    </source>
</evidence>
<sequence>MRTTPPGTTGAVVTGASSGIGRATALRLARDGVAVLVTGRDRAALDRVVEACRATGGSARAEVLDVRDDDAVRRLVDTAAAEHGRGLAVVHAAAVVAYGHFEEVPADVLADVVDTDVLGTVHVARAALQAFRRTGGGHLVVVGSLLGEIATPYMSPYVLSKWAVHGLVRTLQVEVRDRVGTHVSLVSPGGIDTPVYRQAATVLGRHGAPPPPVRSEDAVAARVARVLRHPRRQTHVGPANPVVVAGFRLLPGVFDVLVTPLMRRFGLAPWTGLPPTAGNVHEARHPAPSDPDPEEHPVTEHHLNRPRVSRTVTAPAEAVWAVLADGWQYATWVVGAARVREVDSTWPAPGSRIHHSVGTWPLTISDTTEVEESAAPHRLVLTARGWPAGEARVEVEVVPDGPGTCTVSIAEDASTGPGRLVPIPLRQAAILPRNRETLLRLALLAEGRYREDGAATGG</sequence>
<comment type="similarity">
    <text evidence="1">Belongs to the short-chain dehydrogenases/reductases (SDR) family.</text>
</comment>
<dbReference type="RefSeq" id="WP_204132028.1">
    <property type="nucleotide sequence ID" value="NZ_JAFDVD010000015.1"/>
</dbReference>
<dbReference type="Gene3D" id="3.30.530.20">
    <property type="match status" value="1"/>
</dbReference>
<gene>
    <name evidence="5" type="ORF">JQN70_14295</name>
</gene>
<dbReference type="SMART" id="SM00822">
    <property type="entry name" value="PKS_KR"/>
    <property type="match status" value="1"/>
</dbReference>
<proteinExistence type="inferred from homology"/>
<name>A0ABS2CNW6_9MICO</name>
<dbReference type="Proteomes" id="UP001430172">
    <property type="component" value="Unassembled WGS sequence"/>
</dbReference>
<dbReference type="PANTHER" id="PTHR44196">
    <property type="entry name" value="DEHYDROGENASE/REDUCTASE SDR FAMILY MEMBER 7B"/>
    <property type="match status" value="1"/>
</dbReference>
<dbReference type="InterPro" id="IPR036291">
    <property type="entry name" value="NAD(P)-bd_dom_sf"/>
</dbReference>
<keyword evidence="6" id="KW-1185">Reference proteome</keyword>
<feature type="region of interest" description="Disordered" evidence="3">
    <location>
        <begin position="280"/>
        <end position="302"/>
    </location>
</feature>
<comment type="caution">
    <text evidence="5">The sequence shown here is derived from an EMBL/GenBank/DDBJ whole genome shotgun (WGS) entry which is preliminary data.</text>
</comment>
<dbReference type="SUPFAM" id="SSF51735">
    <property type="entry name" value="NAD(P)-binding Rossmann-fold domains"/>
    <property type="match status" value="1"/>
</dbReference>
<evidence type="ECO:0000313" key="5">
    <source>
        <dbReference type="EMBL" id="MBM6401567.1"/>
    </source>
</evidence>
<dbReference type="EMBL" id="JAFDVD010000015">
    <property type="protein sequence ID" value="MBM6401567.1"/>
    <property type="molecule type" value="Genomic_DNA"/>
</dbReference>
<feature type="domain" description="Ketoreductase" evidence="4">
    <location>
        <begin position="10"/>
        <end position="194"/>
    </location>
</feature>
<dbReference type="Gene3D" id="3.40.50.720">
    <property type="entry name" value="NAD(P)-binding Rossmann-like Domain"/>
    <property type="match status" value="1"/>
</dbReference>
<evidence type="ECO:0000313" key="6">
    <source>
        <dbReference type="Proteomes" id="UP001430172"/>
    </source>
</evidence>
<dbReference type="CDD" id="cd07812">
    <property type="entry name" value="SRPBCC"/>
    <property type="match status" value="1"/>
</dbReference>
<dbReference type="PRINTS" id="PR00081">
    <property type="entry name" value="GDHRDH"/>
</dbReference>
<keyword evidence="2" id="KW-0560">Oxidoreductase</keyword>
<evidence type="ECO:0000259" key="4">
    <source>
        <dbReference type="SMART" id="SM00822"/>
    </source>
</evidence>
<evidence type="ECO:0000256" key="1">
    <source>
        <dbReference type="ARBA" id="ARBA00006484"/>
    </source>
</evidence>
<dbReference type="InterPro" id="IPR002347">
    <property type="entry name" value="SDR_fam"/>
</dbReference>
<dbReference type="InterPro" id="IPR057326">
    <property type="entry name" value="KR_dom"/>
</dbReference>
<dbReference type="InterPro" id="IPR019587">
    <property type="entry name" value="Polyketide_cyclase/dehydratase"/>
</dbReference>